<gene>
    <name evidence="3" type="ORF">Ssi02_29920</name>
</gene>
<dbReference type="InterPro" id="IPR007111">
    <property type="entry name" value="NACHT_NTPase"/>
</dbReference>
<evidence type="ECO:0000313" key="4">
    <source>
        <dbReference type="Proteomes" id="UP000606172"/>
    </source>
</evidence>
<reference evidence="3" key="1">
    <citation type="submission" date="2021-01" db="EMBL/GenBank/DDBJ databases">
        <title>Whole genome shotgun sequence of Sinosporangium siamense NBRC 109515.</title>
        <authorList>
            <person name="Komaki H."/>
            <person name="Tamura T."/>
        </authorList>
    </citation>
    <scope>NUCLEOTIDE SEQUENCE</scope>
    <source>
        <strain evidence="3">NBRC 109515</strain>
    </source>
</reference>
<evidence type="ECO:0000259" key="2">
    <source>
        <dbReference type="Pfam" id="PF05729"/>
    </source>
</evidence>
<keyword evidence="1" id="KW-0472">Membrane</keyword>
<feature type="domain" description="NACHT" evidence="2">
    <location>
        <begin position="2"/>
        <end position="153"/>
    </location>
</feature>
<dbReference type="RefSeq" id="WP_380659454.1">
    <property type="nucleotide sequence ID" value="NZ_JBHLZQ010000010.1"/>
</dbReference>
<feature type="transmembrane region" description="Helical" evidence="1">
    <location>
        <begin position="282"/>
        <end position="304"/>
    </location>
</feature>
<feature type="transmembrane region" description="Helical" evidence="1">
    <location>
        <begin position="425"/>
        <end position="453"/>
    </location>
</feature>
<protein>
    <recommendedName>
        <fullName evidence="2">NACHT domain-containing protein</fullName>
    </recommendedName>
</protein>
<keyword evidence="1" id="KW-1133">Transmembrane helix</keyword>
<dbReference type="Proteomes" id="UP000606172">
    <property type="component" value="Unassembled WGS sequence"/>
</dbReference>
<dbReference type="Pfam" id="PF05729">
    <property type="entry name" value="NACHT"/>
    <property type="match status" value="1"/>
</dbReference>
<accession>A0A919V764</accession>
<proteinExistence type="predicted"/>
<evidence type="ECO:0000256" key="1">
    <source>
        <dbReference type="SAM" id="Phobius"/>
    </source>
</evidence>
<name>A0A919V764_9ACTN</name>
<dbReference type="Gene3D" id="3.40.50.300">
    <property type="entry name" value="P-loop containing nucleotide triphosphate hydrolases"/>
    <property type="match status" value="1"/>
</dbReference>
<evidence type="ECO:0000313" key="3">
    <source>
        <dbReference type="EMBL" id="GII92761.1"/>
    </source>
</evidence>
<organism evidence="3 4">
    <name type="scientific">Sinosporangium siamense</name>
    <dbReference type="NCBI Taxonomy" id="1367973"/>
    <lineage>
        <taxon>Bacteria</taxon>
        <taxon>Bacillati</taxon>
        <taxon>Actinomycetota</taxon>
        <taxon>Actinomycetes</taxon>
        <taxon>Streptosporangiales</taxon>
        <taxon>Streptosporangiaceae</taxon>
        <taxon>Sinosporangium</taxon>
    </lineage>
</organism>
<feature type="transmembrane region" description="Helical" evidence="1">
    <location>
        <begin position="398"/>
        <end position="418"/>
    </location>
</feature>
<feature type="transmembrane region" description="Helical" evidence="1">
    <location>
        <begin position="374"/>
        <end position="392"/>
    </location>
</feature>
<keyword evidence="1" id="KW-0812">Transmembrane</keyword>
<feature type="transmembrane region" description="Helical" evidence="1">
    <location>
        <begin position="525"/>
        <end position="543"/>
    </location>
</feature>
<feature type="transmembrane region" description="Helical" evidence="1">
    <location>
        <begin position="473"/>
        <end position="493"/>
    </location>
</feature>
<keyword evidence="4" id="KW-1185">Reference proteome</keyword>
<dbReference type="AlphaFoldDB" id="A0A919V764"/>
<sequence>MGRAGAGKSVLAHRLILESLNAQADPPRVPVPFSLGTWDPHRTDLHSWLADRLIGDYAFLDEETAEGTTLARLLLEAGRILPVLDGFEGIRQQHREAAISEISRFDGPLILTTRPAEFITAVHAGRTLSKAAVIELEDLTFDRVQSYLQAVTSKARAAQWESTFAYMRANPGDPACRNLAAVLATPLLVMLARTVYHDTPHNNPTDLIDGDRFPTQAALEEHLFGAYLATLYDPRRKTGTGPWTEQQARRWLGHLADHLTRLNTQDLTWWHLGATLPRLTRILVTGLVGLPLGAIAGVLGYVIADYLSGTTIDRGQLGQGLLEMGTGLVAGLVSGLVNEMRTARGRAPERLRLRTTRWPGSIPARALHGLGTELAVGLSVGILFSVASWLVYGFAFDFSHPSAALFVQAFVPSLTTLLGGTGVPVYLAAGLLLGLLVGISYALVNLIVCLFSGPTDQSSAVSTWELLHTDRAVTLFRAGMVGFVVWLVNLILVGSQYGELLGGAFIRQGVLYGTLYGSFAALTRLFLSAWGGWLIFARLWLPLTGRLPWRPRRFLDDAYERGVLRQTGAVYQFRHASFRDHLVGHHRAGRPPKDL</sequence>
<comment type="caution">
    <text evidence="3">The sequence shown here is derived from an EMBL/GenBank/DDBJ whole genome shotgun (WGS) entry which is preliminary data.</text>
</comment>
<dbReference type="InterPro" id="IPR027417">
    <property type="entry name" value="P-loop_NTPase"/>
</dbReference>
<dbReference type="EMBL" id="BOOW01000018">
    <property type="protein sequence ID" value="GII92761.1"/>
    <property type="molecule type" value="Genomic_DNA"/>
</dbReference>